<keyword evidence="5" id="KW-1185">Reference proteome</keyword>
<dbReference type="RefSeq" id="WP_343907759.1">
    <property type="nucleotide sequence ID" value="NZ_BAAAJE010000010.1"/>
</dbReference>
<reference evidence="5" key="1">
    <citation type="journal article" date="2019" name="Int. J. Syst. Evol. Microbiol.">
        <title>The Global Catalogue of Microorganisms (GCM) 10K type strain sequencing project: providing services to taxonomists for standard genome sequencing and annotation.</title>
        <authorList>
            <consortium name="The Broad Institute Genomics Platform"/>
            <consortium name="The Broad Institute Genome Sequencing Center for Infectious Disease"/>
            <person name="Wu L."/>
            <person name="Ma J."/>
        </authorList>
    </citation>
    <scope>NUCLEOTIDE SEQUENCE [LARGE SCALE GENOMIC DNA]</scope>
    <source>
        <strain evidence="5">JCM 11813</strain>
    </source>
</reference>
<accession>A0ABP4EXK7</accession>
<keyword evidence="2" id="KW-0812">Transmembrane</keyword>
<feature type="transmembrane region" description="Helical" evidence="2">
    <location>
        <begin position="209"/>
        <end position="229"/>
    </location>
</feature>
<evidence type="ECO:0000256" key="2">
    <source>
        <dbReference type="SAM" id="Phobius"/>
    </source>
</evidence>
<gene>
    <name evidence="4" type="ORF">GCM10009606_23830</name>
</gene>
<dbReference type="PANTHER" id="PTHR30487:SF0">
    <property type="entry name" value="PREPILIN LEADER PEPTIDASE_N-METHYLTRANSFERASE-RELATED"/>
    <property type="match status" value="1"/>
</dbReference>
<name>A0ABP4EXK7_9ACTN</name>
<dbReference type="InterPro" id="IPR050882">
    <property type="entry name" value="Prepilin_peptidase/N-MTase"/>
</dbReference>
<evidence type="ECO:0000259" key="3">
    <source>
        <dbReference type="Pfam" id="PF01478"/>
    </source>
</evidence>
<feature type="transmembrane region" description="Helical" evidence="2">
    <location>
        <begin position="179"/>
        <end position="197"/>
    </location>
</feature>
<dbReference type="Proteomes" id="UP001499979">
    <property type="component" value="Unassembled WGS sequence"/>
</dbReference>
<protein>
    <recommendedName>
        <fullName evidence="3">Prepilin type IV endopeptidase peptidase domain-containing protein</fullName>
    </recommendedName>
</protein>
<evidence type="ECO:0000256" key="1">
    <source>
        <dbReference type="ARBA" id="ARBA00005801"/>
    </source>
</evidence>
<keyword evidence="2" id="KW-1133">Transmembrane helix</keyword>
<comment type="similarity">
    <text evidence="1">Belongs to the peptidase A24 family.</text>
</comment>
<feature type="transmembrane region" description="Helical" evidence="2">
    <location>
        <begin position="46"/>
        <end position="66"/>
    </location>
</feature>
<evidence type="ECO:0000313" key="4">
    <source>
        <dbReference type="EMBL" id="GAA1143662.1"/>
    </source>
</evidence>
<dbReference type="Pfam" id="PF01478">
    <property type="entry name" value="Peptidase_A24"/>
    <property type="match status" value="1"/>
</dbReference>
<dbReference type="PANTHER" id="PTHR30487">
    <property type="entry name" value="TYPE 4 PREPILIN-LIKE PROTEINS LEADER PEPTIDE-PROCESSING ENZYME"/>
    <property type="match status" value="1"/>
</dbReference>
<proteinExistence type="inferred from homology"/>
<feature type="transmembrane region" description="Helical" evidence="2">
    <location>
        <begin position="103"/>
        <end position="121"/>
    </location>
</feature>
<dbReference type="InterPro" id="IPR000045">
    <property type="entry name" value="Prepilin_IV_endopep_pep"/>
</dbReference>
<organism evidence="4 5">
    <name type="scientific">Nocardioides aquiterrae</name>
    <dbReference type="NCBI Taxonomy" id="203799"/>
    <lineage>
        <taxon>Bacteria</taxon>
        <taxon>Bacillati</taxon>
        <taxon>Actinomycetota</taxon>
        <taxon>Actinomycetes</taxon>
        <taxon>Propionibacteriales</taxon>
        <taxon>Nocardioidaceae</taxon>
        <taxon>Nocardioides</taxon>
    </lineage>
</organism>
<feature type="transmembrane region" description="Helical" evidence="2">
    <location>
        <begin position="127"/>
        <end position="148"/>
    </location>
</feature>
<feature type="transmembrane region" description="Helical" evidence="2">
    <location>
        <begin position="6"/>
        <end position="26"/>
    </location>
</feature>
<dbReference type="EMBL" id="BAAAJE010000010">
    <property type="protein sequence ID" value="GAA1143662.1"/>
    <property type="molecule type" value="Genomic_DNA"/>
</dbReference>
<feature type="domain" description="Prepilin type IV endopeptidase peptidase" evidence="3">
    <location>
        <begin position="85"/>
        <end position="189"/>
    </location>
</feature>
<keyword evidence="2" id="KW-0472">Membrane</keyword>
<comment type="caution">
    <text evidence="4">The sequence shown here is derived from an EMBL/GenBank/DDBJ whole genome shotgun (WGS) entry which is preliminary data.</text>
</comment>
<feature type="transmembrane region" description="Helical" evidence="2">
    <location>
        <begin position="72"/>
        <end position="91"/>
    </location>
</feature>
<dbReference type="Gene3D" id="1.20.120.1220">
    <property type="match status" value="1"/>
</dbReference>
<evidence type="ECO:0000313" key="5">
    <source>
        <dbReference type="Proteomes" id="UP001499979"/>
    </source>
</evidence>
<sequence>MSVEPAAVALGAVGCSAAGLLVPALVRRIPEPAEPDPGKTTYAAIAAGRTLPTVAAGTCLVAGGLVGLGVGLAWPLLFLLPLVPVGVALAVVDLRTRLLPTAVVWPTFGVVAALGCLSAWLERDPDALVRAWIGAAAVFAFFYALWWIHPPGMGFGDVRLSAVLGFSLAYLGWPEVLVGVYGAFLAFAVPGLLLAVFRRDRGVLKAAYPFGPFLLAGALAGVVLGEPLWSGLVPGSG</sequence>